<name>A0A0E9U1M0_ANGAN</name>
<organism evidence="1">
    <name type="scientific">Anguilla anguilla</name>
    <name type="common">European freshwater eel</name>
    <name type="synonym">Muraena anguilla</name>
    <dbReference type="NCBI Taxonomy" id="7936"/>
    <lineage>
        <taxon>Eukaryota</taxon>
        <taxon>Metazoa</taxon>
        <taxon>Chordata</taxon>
        <taxon>Craniata</taxon>
        <taxon>Vertebrata</taxon>
        <taxon>Euteleostomi</taxon>
        <taxon>Actinopterygii</taxon>
        <taxon>Neopterygii</taxon>
        <taxon>Teleostei</taxon>
        <taxon>Anguilliformes</taxon>
        <taxon>Anguillidae</taxon>
        <taxon>Anguilla</taxon>
    </lineage>
</organism>
<reference evidence="1" key="1">
    <citation type="submission" date="2014-11" db="EMBL/GenBank/DDBJ databases">
        <authorList>
            <person name="Amaro Gonzalez C."/>
        </authorList>
    </citation>
    <scope>NUCLEOTIDE SEQUENCE</scope>
</reference>
<proteinExistence type="predicted"/>
<protein>
    <submittedName>
        <fullName evidence="1">Uncharacterized protein</fullName>
    </submittedName>
</protein>
<dbReference type="EMBL" id="GBXM01049719">
    <property type="protein sequence ID" value="JAH58858.1"/>
    <property type="molecule type" value="Transcribed_RNA"/>
</dbReference>
<evidence type="ECO:0000313" key="1">
    <source>
        <dbReference type="EMBL" id="JAH58858.1"/>
    </source>
</evidence>
<reference evidence="1" key="2">
    <citation type="journal article" date="2015" name="Fish Shellfish Immunol.">
        <title>Early steps in the European eel (Anguilla anguilla)-Vibrio vulnificus interaction in the gills: Role of the RtxA13 toxin.</title>
        <authorList>
            <person name="Callol A."/>
            <person name="Pajuelo D."/>
            <person name="Ebbesson L."/>
            <person name="Teles M."/>
            <person name="MacKenzie S."/>
            <person name="Amaro C."/>
        </authorList>
    </citation>
    <scope>NUCLEOTIDE SEQUENCE</scope>
</reference>
<sequence>MLSIFPRSLNNLGAIVHISVIKNMIPLPTLLYKLSEVLSVLLSSIPQYSR</sequence>
<dbReference type="AlphaFoldDB" id="A0A0E9U1M0"/>
<accession>A0A0E9U1M0</accession>